<dbReference type="SUPFAM" id="SSF159594">
    <property type="entry name" value="XCC0632-like"/>
    <property type="match status" value="1"/>
</dbReference>
<feature type="domain" description="ABC-type transport auxiliary lipoprotein component" evidence="2">
    <location>
        <begin position="32"/>
        <end position="189"/>
    </location>
</feature>
<keyword evidence="4" id="KW-1185">Reference proteome</keyword>
<dbReference type="Pfam" id="PF03886">
    <property type="entry name" value="ABC_trans_aux"/>
    <property type="match status" value="1"/>
</dbReference>
<feature type="chain" id="PRO_5009208427" description="ABC-type transport auxiliary lipoprotein component domain-containing protein" evidence="1">
    <location>
        <begin position="22"/>
        <end position="206"/>
    </location>
</feature>
<accession>A0A1E7X5A0</accession>
<dbReference type="PROSITE" id="PS51257">
    <property type="entry name" value="PROKAR_LIPOPROTEIN"/>
    <property type="match status" value="1"/>
</dbReference>
<dbReference type="InterPro" id="IPR005586">
    <property type="entry name" value="ABC_trans_aux"/>
</dbReference>
<reference evidence="4" key="1">
    <citation type="journal article" date="2016" name="Front. Microbiol.">
        <title>Molecular Keys to the Janthinobacterium and Duganella spp. Interaction with the Plant Pathogen Fusarium graminearum.</title>
        <authorList>
            <person name="Haack F.S."/>
            <person name="Poehlein A."/>
            <person name="Kroger C."/>
            <person name="Voigt C.A."/>
            <person name="Piepenbring M."/>
            <person name="Bode H.B."/>
            <person name="Daniel R."/>
            <person name="Schafer W."/>
            <person name="Streit W.R."/>
        </authorList>
    </citation>
    <scope>NUCLEOTIDE SEQUENCE [LARGE SCALE GENOMIC DNA]</scope>
    <source>
        <strain evidence="4">T54</strain>
    </source>
</reference>
<evidence type="ECO:0000313" key="3">
    <source>
        <dbReference type="EMBL" id="OFA07838.1"/>
    </source>
</evidence>
<comment type="caution">
    <text evidence="3">The sequence shown here is derived from an EMBL/GenBank/DDBJ whole genome shotgun (WGS) entry which is preliminary data.</text>
</comment>
<evidence type="ECO:0000256" key="1">
    <source>
        <dbReference type="SAM" id="SignalP"/>
    </source>
</evidence>
<feature type="signal peptide" evidence="1">
    <location>
        <begin position="1"/>
        <end position="21"/>
    </location>
</feature>
<dbReference type="OrthoDB" id="1494661at2"/>
<dbReference type="EMBL" id="LROM01000055">
    <property type="protein sequence ID" value="OFA07838.1"/>
    <property type="molecule type" value="Genomic_DNA"/>
</dbReference>
<name>A0A1E7X5A0_9BURK</name>
<dbReference type="Proteomes" id="UP000175989">
    <property type="component" value="Unassembled WGS sequence"/>
</dbReference>
<proteinExistence type="predicted"/>
<dbReference type="Gene3D" id="3.40.50.10610">
    <property type="entry name" value="ABC-type transport auxiliary lipoprotein component"/>
    <property type="match status" value="1"/>
</dbReference>
<evidence type="ECO:0000259" key="2">
    <source>
        <dbReference type="Pfam" id="PF03886"/>
    </source>
</evidence>
<protein>
    <recommendedName>
        <fullName evidence="2">ABC-type transport auxiliary lipoprotein component domain-containing protein</fullName>
    </recommendedName>
</protein>
<evidence type="ECO:0000313" key="4">
    <source>
        <dbReference type="Proteomes" id="UP000175989"/>
    </source>
</evidence>
<dbReference type="RefSeq" id="WP_070246755.1">
    <property type="nucleotide sequence ID" value="NZ_LROM01000055.1"/>
</dbReference>
<gene>
    <name evidence="3" type="ORF">DUPY_10050</name>
</gene>
<keyword evidence="1" id="KW-0732">Signal</keyword>
<sequence length="206" mass="21412">MTHQVFRLASAVTAAAVVALAGCSSTPPDRFYSLATGMGTPTTKSGAAPSYFIEIPAVTVPQQVARKQLVVTTDGRMDLLEQDLWTSPPAAEIGQALSQVVTNDLGAVDVFRTPTPEGATVYRISTNVQRFESAPGKYALLDAVWSVRMVGSPKVLTCRTVANETVGDGNEALVAGHRRAVARLGADIATAVRALAANGSAACPVS</sequence>
<dbReference type="AlphaFoldDB" id="A0A1E7X5A0"/>
<dbReference type="PATRIC" id="fig|762836.4.peg.1053"/>
<organism evidence="3 4">
    <name type="scientific">Duganella phyllosphaerae</name>
    <dbReference type="NCBI Taxonomy" id="762836"/>
    <lineage>
        <taxon>Bacteria</taxon>
        <taxon>Pseudomonadati</taxon>
        <taxon>Pseudomonadota</taxon>
        <taxon>Betaproteobacteria</taxon>
        <taxon>Burkholderiales</taxon>
        <taxon>Oxalobacteraceae</taxon>
        <taxon>Telluria group</taxon>
        <taxon>Duganella</taxon>
    </lineage>
</organism>